<evidence type="ECO:0000259" key="8">
    <source>
        <dbReference type="SMART" id="SM00244"/>
    </source>
</evidence>
<keyword evidence="5 7" id="KW-0472">Membrane</keyword>
<reference evidence="9 10" key="1">
    <citation type="submission" date="2019-12" db="EMBL/GenBank/DDBJ databases">
        <title>Genomic-based taxomic classification of the family Erythrobacteraceae.</title>
        <authorList>
            <person name="Xu L."/>
        </authorList>
    </citation>
    <scope>NUCLEOTIDE SEQUENCE [LARGE SCALE GENOMIC DNA]</scope>
    <source>
        <strain evidence="9 10">KCTC 52259</strain>
    </source>
</reference>
<dbReference type="PANTHER" id="PTHR42911">
    <property type="entry name" value="MODULATOR OF FTSH PROTEASE HFLC"/>
    <property type="match status" value="1"/>
</dbReference>
<dbReference type="PIRSF" id="PIRSF005651">
    <property type="entry name" value="HflC"/>
    <property type="match status" value="1"/>
</dbReference>
<accession>A0A6L7GLS0</accession>
<evidence type="ECO:0000256" key="3">
    <source>
        <dbReference type="ARBA" id="ARBA00022692"/>
    </source>
</evidence>
<keyword evidence="10" id="KW-1185">Reference proteome</keyword>
<dbReference type="SMART" id="SM00244">
    <property type="entry name" value="PHB"/>
    <property type="match status" value="1"/>
</dbReference>
<evidence type="ECO:0000256" key="4">
    <source>
        <dbReference type="ARBA" id="ARBA00022989"/>
    </source>
</evidence>
<dbReference type="AlphaFoldDB" id="A0A6L7GLS0"/>
<gene>
    <name evidence="9" type="ORF">GRI44_13670</name>
</gene>
<sequence>MENIWENHKLTILALVAAFVALMLSVVIVPEEQQAVVVRTGEPVRVINRFRADTAYGDTGAGMVLRIPLLEQVQFVDKRVLALDMEREQVLSSDQQRLLVDAYARFRIINPVLMVETAGTTEGVRTQLEPILNSVLRQELGRRTFSNMLTAERGQAMATIREKLDVQAREYGAQVIDVRIKRTDLPDGTPLESAFRRMQTDREREARTIRAQGERNARVIRAEADAEAARVYAASFGKDPQFYDFYRAMQSYDQTFAKGEGRGESSIILSPDNDYLRQFRGSR</sequence>
<dbReference type="GO" id="GO:0008233">
    <property type="term" value="F:peptidase activity"/>
    <property type="evidence" value="ECO:0007669"/>
    <property type="project" value="UniProtKB-KW"/>
</dbReference>
<dbReference type="Pfam" id="PF01145">
    <property type="entry name" value="Band_7"/>
    <property type="match status" value="1"/>
</dbReference>
<dbReference type="GO" id="GO:0006508">
    <property type="term" value="P:proteolysis"/>
    <property type="evidence" value="ECO:0007669"/>
    <property type="project" value="UniProtKB-KW"/>
</dbReference>
<dbReference type="EMBL" id="WTYU01000002">
    <property type="protein sequence ID" value="MXP15798.1"/>
    <property type="molecule type" value="Genomic_DNA"/>
</dbReference>
<comment type="subcellular location">
    <subcellularLocation>
        <location evidence="1">Membrane</location>
        <topology evidence="1">Single-pass membrane protein</topology>
    </subcellularLocation>
</comment>
<evidence type="ECO:0000256" key="5">
    <source>
        <dbReference type="ARBA" id="ARBA00023136"/>
    </source>
</evidence>
<evidence type="ECO:0000256" key="7">
    <source>
        <dbReference type="SAM" id="Phobius"/>
    </source>
</evidence>
<dbReference type="InterPro" id="IPR001107">
    <property type="entry name" value="Band_7"/>
</dbReference>
<proteinExistence type="inferred from homology"/>
<dbReference type="GO" id="GO:0016020">
    <property type="term" value="C:membrane"/>
    <property type="evidence" value="ECO:0007669"/>
    <property type="project" value="UniProtKB-SubCell"/>
</dbReference>
<keyword evidence="4 7" id="KW-1133">Transmembrane helix</keyword>
<feature type="transmembrane region" description="Helical" evidence="7">
    <location>
        <begin position="12"/>
        <end position="30"/>
    </location>
</feature>
<evidence type="ECO:0000256" key="6">
    <source>
        <dbReference type="PIRNR" id="PIRNR005651"/>
    </source>
</evidence>
<comment type="similarity">
    <text evidence="2 6">Belongs to the band 7/mec-2 family. HflC subfamily.</text>
</comment>
<organism evidence="9 10">
    <name type="scientific">Allopontixanthobacter confluentis</name>
    <dbReference type="NCBI Taxonomy" id="1849021"/>
    <lineage>
        <taxon>Bacteria</taxon>
        <taxon>Pseudomonadati</taxon>
        <taxon>Pseudomonadota</taxon>
        <taxon>Alphaproteobacteria</taxon>
        <taxon>Sphingomonadales</taxon>
        <taxon>Erythrobacteraceae</taxon>
        <taxon>Allopontixanthobacter</taxon>
    </lineage>
</organism>
<dbReference type="CDD" id="cd03405">
    <property type="entry name" value="SPFH_HflC"/>
    <property type="match status" value="1"/>
</dbReference>
<dbReference type="SUPFAM" id="SSF117892">
    <property type="entry name" value="Band 7/SPFH domain"/>
    <property type="match status" value="1"/>
</dbReference>
<evidence type="ECO:0000313" key="9">
    <source>
        <dbReference type="EMBL" id="MXP15798.1"/>
    </source>
</evidence>
<dbReference type="Gene3D" id="3.30.479.30">
    <property type="entry name" value="Band 7 domain"/>
    <property type="match status" value="1"/>
</dbReference>
<keyword evidence="9" id="KW-0645">Protease</keyword>
<keyword evidence="3 7" id="KW-0812">Transmembrane</keyword>
<feature type="domain" description="Band 7" evidence="8">
    <location>
        <begin position="24"/>
        <end position="199"/>
    </location>
</feature>
<comment type="function">
    <text evidence="6">HflC and HflK could regulate a protease.</text>
</comment>
<dbReference type="OrthoDB" id="9812991at2"/>
<evidence type="ECO:0000256" key="2">
    <source>
        <dbReference type="ARBA" id="ARBA00007862"/>
    </source>
</evidence>
<evidence type="ECO:0000256" key="1">
    <source>
        <dbReference type="ARBA" id="ARBA00004167"/>
    </source>
</evidence>
<comment type="caution">
    <text evidence="9">The sequence shown here is derived from an EMBL/GenBank/DDBJ whole genome shotgun (WGS) entry which is preliminary data.</text>
</comment>
<dbReference type="PANTHER" id="PTHR42911:SF1">
    <property type="entry name" value="MODULATOR OF FTSH PROTEASE HFLC"/>
    <property type="match status" value="1"/>
</dbReference>
<dbReference type="InterPro" id="IPR010200">
    <property type="entry name" value="HflC"/>
</dbReference>
<dbReference type="Proteomes" id="UP000473531">
    <property type="component" value="Unassembled WGS sequence"/>
</dbReference>
<protein>
    <recommendedName>
        <fullName evidence="6">Protein HflC</fullName>
    </recommendedName>
</protein>
<dbReference type="InterPro" id="IPR036013">
    <property type="entry name" value="Band_7/SPFH_dom_sf"/>
</dbReference>
<evidence type="ECO:0000313" key="10">
    <source>
        <dbReference type="Proteomes" id="UP000473531"/>
    </source>
</evidence>
<name>A0A6L7GLS0_9SPHN</name>
<keyword evidence="9" id="KW-0378">Hydrolase</keyword>
<dbReference type="RefSeq" id="WP_160602274.1">
    <property type="nucleotide sequence ID" value="NZ_WTYU01000002.1"/>
</dbReference>